<accession>A0A4P2VJU6</accession>
<evidence type="ECO:0000313" key="1">
    <source>
        <dbReference type="EMBL" id="BBH52818.1"/>
    </source>
</evidence>
<dbReference type="RefSeq" id="WP_130607619.1">
    <property type="nucleotide sequence ID" value="NZ_AP019368.1"/>
</dbReference>
<sequence>MFQKKYFFLFKFLSLLIVLFLEKAVHSKELFVEGGYSDLSIGKMNLEGENASVRVYFFPGNFPENRKLLLGLGVRGEKAQGSESTSTYTNTSNYVSFQVGGDIGFKFKDPNWLSVYSIISLNYSPSTIYKNNLTINGNSITESSKVNSNLNLGINYKVLVNISESFSIGLGFYAAKGYLDFGKVTYNNTTISGFSGGYNITNINLIISYLFS</sequence>
<name>A0A4P2VJU6_FLUSA</name>
<dbReference type="OrthoDB" id="5309186at2"/>
<organism evidence="1 2">
    <name type="scientific">Fluviispira sanaruensis</name>
    <dbReference type="NCBI Taxonomy" id="2493639"/>
    <lineage>
        <taxon>Bacteria</taxon>
        <taxon>Pseudomonadati</taxon>
        <taxon>Bdellovibrionota</taxon>
        <taxon>Oligoflexia</taxon>
        <taxon>Silvanigrellales</taxon>
        <taxon>Silvanigrellaceae</taxon>
        <taxon>Fluviispira</taxon>
    </lineage>
</organism>
<keyword evidence="2" id="KW-1185">Reference proteome</keyword>
<reference evidence="1 2" key="1">
    <citation type="submission" date="2018-12" db="EMBL/GenBank/DDBJ databases">
        <title>Rubrispira sanarue gen. nov., sp., nov., a member of the order Silvanigrellales, isolated from a brackish lake in Hamamatsu Japan.</title>
        <authorList>
            <person name="Maejima Y."/>
            <person name="Iino T."/>
            <person name="Muraguchi Y."/>
            <person name="Fukuda K."/>
            <person name="Nojiri H."/>
            <person name="Ohkuma M."/>
            <person name="Moriuchi R."/>
            <person name="Dohra H."/>
            <person name="Kimbara K."/>
            <person name="Shintani M."/>
        </authorList>
    </citation>
    <scope>NUCLEOTIDE SEQUENCE [LARGE SCALE GENOMIC DNA]</scope>
    <source>
        <strain evidence="1 2">RF1110005</strain>
    </source>
</reference>
<dbReference type="KEGG" id="sbf:JCM31447_12610"/>
<dbReference type="AlphaFoldDB" id="A0A4P2VJU6"/>
<dbReference type="EMBL" id="AP019368">
    <property type="protein sequence ID" value="BBH52818.1"/>
    <property type="molecule type" value="Genomic_DNA"/>
</dbReference>
<dbReference type="Proteomes" id="UP000291236">
    <property type="component" value="Chromosome"/>
</dbReference>
<evidence type="ECO:0008006" key="3">
    <source>
        <dbReference type="Google" id="ProtNLM"/>
    </source>
</evidence>
<evidence type="ECO:0000313" key="2">
    <source>
        <dbReference type="Proteomes" id="UP000291236"/>
    </source>
</evidence>
<proteinExistence type="predicted"/>
<gene>
    <name evidence="1" type="ORF">JCM31447_12610</name>
</gene>
<protein>
    <recommendedName>
        <fullName evidence="3">Outer membrane protein beta-barrel domain-containing protein</fullName>
    </recommendedName>
</protein>